<feature type="domain" description="F-box" evidence="1">
    <location>
        <begin position="11"/>
        <end position="50"/>
    </location>
</feature>
<evidence type="ECO:0000259" key="1">
    <source>
        <dbReference type="SMART" id="SM00256"/>
    </source>
</evidence>
<dbReference type="NCBIfam" id="TIGR01640">
    <property type="entry name" value="F_box_assoc_1"/>
    <property type="match status" value="1"/>
</dbReference>
<accession>A0A397ZC43</accession>
<dbReference type="Proteomes" id="UP000264353">
    <property type="component" value="Chromosome A5"/>
</dbReference>
<dbReference type="InterPro" id="IPR001810">
    <property type="entry name" value="F-box_dom"/>
</dbReference>
<gene>
    <name evidence="2" type="ORF">BRARA_E02229</name>
</gene>
<dbReference type="Pfam" id="PF08268">
    <property type="entry name" value="FBA_3"/>
    <property type="match status" value="1"/>
</dbReference>
<sequence length="310" mass="35565">MKKQSTLGSSLPSDLTSEILFRLPAKSVGRFRCVSKLWLSTTTDPCFIKSFGTTRPSLLLCSIKGHNVFVNSIRSDSSSQPIHPYPTKVPGKHCYFSHMDSVHGLICIEDVDTRKPLVWNPTMGRLLVLPKPKMSSKHMKVFLGYDSVQGKHKVVCLPKKKTCYVCRVFTWQESWRTVETNFEHSVQDFASGRCIKGVIYYLACNRPGYDTVVMSFDVRSEIFHMIKLPTRIRWDMLISWDLLISYEGRLACIDEDNDKRLWSLEDATDKHKWSFQDFLSPLNKLFEVQGSTHAGCFKAFPNHIESLMPL</sequence>
<evidence type="ECO:0000313" key="2">
    <source>
        <dbReference type="EMBL" id="RID63207.1"/>
    </source>
</evidence>
<organism evidence="2 3">
    <name type="scientific">Brassica campestris</name>
    <name type="common">Field mustard</name>
    <dbReference type="NCBI Taxonomy" id="3711"/>
    <lineage>
        <taxon>Eukaryota</taxon>
        <taxon>Viridiplantae</taxon>
        <taxon>Streptophyta</taxon>
        <taxon>Embryophyta</taxon>
        <taxon>Tracheophyta</taxon>
        <taxon>Spermatophyta</taxon>
        <taxon>Magnoliopsida</taxon>
        <taxon>eudicotyledons</taxon>
        <taxon>Gunneridae</taxon>
        <taxon>Pentapetalae</taxon>
        <taxon>rosids</taxon>
        <taxon>malvids</taxon>
        <taxon>Brassicales</taxon>
        <taxon>Brassicaceae</taxon>
        <taxon>Brassiceae</taxon>
        <taxon>Brassica</taxon>
    </lineage>
</organism>
<protein>
    <recommendedName>
        <fullName evidence="1">F-box domain-containing protein</fullName>
    </recommendedName>
</protein>
<dbReference type="SUPFAM" id="SSF81383">
    <property type="entry name" value="F-box domain"/>
    <property type="match status" value="1"/>
</dbReference>
<dbReference type="SMART" id="SM00256">
    <property type="entry name" value="FBOX"/>
    <property type="match status" value="1"/>
</dbReference>
<dbReference type="PANTHER" id="PTHR31111:SF119">
    <property type="entry name" value="F-BOX DOMAIN-CONTAINING PROTEIN"/>
    <property type="match status" value="1"/>
</dbReference>
<dbReference type="InterPro" id="IPR036047">
    <property type="entry name" value="F-box-like_dom_sf"/>
</dbReference>
<dbReference type="Pfam" id="PF00646">
    <property type="entry name" value="F-box"/>
    <property type="match status" value="1"/>
</dbReference>
<dbReference type="Gene3D" id="1.20.1280.50">
    <property type="match status" value="1"/>
</dbReference>
<dbReference type="InterPro" id="IPR017451">
    <property type="entry name" value="F-box-assoc_interact_dom"/>
</dbReference>
<reference evidence="2 3" key="1">
    <citation type="submission" date="2018-06" db="EMBL/GenBank/DDBJ databases">
        <title>WGS assembly of Brassica rapa FPsc.</title>
        <authorList>
            <person name="Bowman J."/>
            <person name="Kohchi T."/>
            <person name="Yamato K."/>
            <person name="Jenkins J."/>
            <person name="Shu S."/>
            <person name="Ishizaki K."/>
            <person name="Yamaoka S."/>
            <person name="Nishihama R."/>
            <person name="Nakamura Y."/>
            <person name="Berger F."/>
            <person name="Adam C."/>
            <person name="Aki S."/>
            <person name="Althoff F."/>
            <person name="Araki T."/>
            <person name="Arteaga-Vazquez M."/>
            <person name="Balasubrmanian S."/>
            <person name="Bauer D."/>
            <person name="Boehm C."/>
            <person name="Briginshaw L."/>
            <person name="Caballero-Perez J."/>
            <person name="Catarino B."/>
            <person name="Chen F."/>
            <person name="Chiyoda S."/>
            <person name="Chovatia M."/>
            <person name="Davies K."/>
            <person name="Delmans M."/>
            <person name="Demura T."/>
            <person name="Dierschke T."/>
            <person name="Dolan L."/>
            <person name="Dorantes-Acosta A."/>
            <person name="Eklund D."/>
            <person name="Florent S."/>
            <person name="Flores-Sandoval E."/>
            <person name="Fujiyama A."/>
            <person name="Fukuzawa H."/>
            <person name="Galik B."/>
            <person name="Grimanelli D."/>
            <person name="Grimwood J."/>
            <person name="Grossniklaus U."/>
            <person name="Hamada T."/>
            <person name="Haseloff J."/>
            <person name="Hetherington A."/>
            <person name="Higo A."/>
            <person name="Hirakawa Y."/>
            <person name="Hundley H."/>
            <person name="Ikeda Y."/>
            <person name="Inoue K."/>
            <person name="Inoue S."/>
            <person name="Ishida S."/>
            <person name="Jia Q."/>
            <person name="Kakita M."/>
            <person name="Kanazawa T."/>
            <person name="Kawai Y."/>
            <person name="Kawashima T."/>
            <person name="Kennedy M."/>
            <person name="Kinose K."/>
            <person name="Kinoshita T."/>
            <person name="Kohara Y."/>
            <person name="Koide E."/>
            <person name="Komatsu K."/>
            <person name="Kopischke S."/>
            <person name="Kubo M."/>
            <person name="Kyozuka J."/>
            <person name="Lagercrantz U."/>
            <person name="Lin S."/>
            <person name="Lindquist E."/>
            <person name="Lipzen A."/>
            <person name="Lu C."/>
            <person name="Luna E."/>
            <person name="Martienssen R."/>
            <person name="Minamino N."/>
            <person name="Mizutani M."/>
            <person name="Mizutani M."/>
            <person name="Mochizuki N."/>
            <person name="Monte I."/>
            <person name="Mosher R."/>
            <person name="Nagasaki H."/>
            <person name="Nakagami H."/>
            <person name="Naramoto S."/>
            <person name="Nishitani K."/>
            <person name="Ohtani M."/>
            <person name="Okamoto T."/>
            <person name="Okumura M."/>
            <person name="Phillips J."/>
            <person name="Pollak B."/>
            <person name="Reinders A."/>
            <person name="Roevekamp M."/>
            <person name="Sano R."/>
            <person name="Sawa S."/>
            <person name="Schmid M."/>
            <person name="Shirakawa M."/>
            <person name="Solano R."/>
            <person name="Spunde A."/>
            <person name="Suetsugu N."/>
            <person name="Sugano S."/>
            <person name="Sugiyama A."/>
            <person name="Sun R."/>
            <person name="Suzuki Y."/>
            <person name="Takenaka M."/>
            <person name="Takezawa D."/>
            <person name="Tomogane H."/>
            <person name="Tsuzuki M."/>
            <person name="Ueda T."/>
            <person name="Umeda M."/>
            <person name="Ward J."/>
            <person name="Watanabe Y."/>
            <person name="Yazaki K."/>
            <person name="Yokoyama R."/>
            <person name="Yoshitake Y."/>
            <person name="Yotsui I."/>
            <person name="Zachgo S."/>
            <person name="Schmutz J."/>
        </authorList>
    </citation>
    <scope>NUCLEOTIDE SEQUENCE [LARGE SCALE GENOMIC DNA]</scope>
    <source>
        <strain evidence="3">cv. B-3</strain>
    </source>
</reference>
<dbReference type="PANTHER" id="PTHR31111">
    <property type="entry name" value="BNAA05G37150D PROTEIN-RELATED"/>
    <property type="match status" value="1"/>
</dbReference>
<dbReference type="InterPro" id="IPR013187">
    <property type="entry name" value="F-box-assoc_dom_typ3"/>
</dbReference>
<dbReference type="EMBL" id="CM010632">
    <property type="protein sequence ID" value="RID63207.1"/>
    <property type="molecule type" value="Genomic_DNA"/>
</dbReference>
<evidence type="ECO:0000313" key="3">
    <source>
        <dbReference type="Proteomes" id="UP000264353"/>
    </source>
</evidence>
<proteinExistence type="predicted"/>
<dbReference type="AlphaFoldDB" id="A0A397ZC43"/>
<name>A0A397ZC43_BRACM</name>